<sequence>MSRNGRHQGRMSDSAVAGSGVVVLEETGETVERAASGESQNRERAPFGRAFWPRQQTWLCAVPLLIGFIGLGLSLMLLKWIVVGTVRDYVPTDLVDANRIGQDPIFLSKPSGIPKNADSSTVTTSTTSTTTAAAEAKPAGRGRTRYTATTVSHRGGGAYGSQVTHRNPGNRNGRHGYTTTTAAASPVGGSSASTSPPNPTVLHDQTAMWTPEHTTPPPRTTEAPGKASTTTRSHGGHKTRKSE</sequence>
<evidence type="ECO:0000313" key="3">
    <source>
        <dbReference type="EMBL" id="CAL1577284.1"/>
    </source>
</evidence>
<dbReference type="AlphaFoldDB" id="A0AAV2JPQ3"/>
<keyword evidence="2" id="KW-1133">Transmembrane helix</keyword>
<organism evidence="3 4">
    <name type="scientific">Knipowitschia caucasica</name>
    <name type="common">Caucasian dwarf goby</name>
    <name type="synonym">Pomatoschistus caucasicus</name>
    <dbReference type="NCBI Taxonomy" id="637954"/>
    <lineage>
        <taxon>Eukaryota</taxon>
        <taxon>Metazoa</taxon>
        <taxon>Chordata</taxon>
        <taxon>Craniata</taxon>
        <taxon>Vertebrata</taxon>
        <taxon>Euteleostomi</taxon>
        <taxon>Actinopterygii</taxon>
        <taxon>Neopterygii</taxon>
        <taxon>Teleostei</taxon>
        <taxon>Neoteleostei</taxon>
        <taxon>Acanthomorphata</taxon>
        <taxon>Gobiaria</taxon>
        <taxon>Gobiiformes</taxon>
        <taxon>Gobioidei</taxon>
        <taxon>Gobiidae</taxon>
        <taxon>Gobiinae</taxon>
        <taxon>Knipowitschia</taxon>
    </lineage>
</organism>
<evidence type="ECO:0000256" key="2">
    <source>
        <dbReference type="SAM" id="Phobius"/>
    </source>
</evidence>
<keyword evidence="2" id="KW-0472">Membrane</keyword>
<feature type="region of interest" description="Disordered" evidence="1">
    <location>
        <begin position="111"/>
        <end position="243"/>
    </location>
</feature>
<feature type="compositionally biased region" description="Low complexity" evidence="1">
    <location>
        <begin position="178"/>
        <end position="195"/>
    </location>
</feature>
<dbReference type="EMBL" id="OZ035835">
    <property type="protein sequence ID" value="CAL1577284.1"/>
    <property type="molecule type" value="Genomic_DNA"/>
</dbReference>
<keyword evidence="2" id="KW-0812">Transmembrane</keyword>
<feature type="compositionally biased region" description="Basic residues" evidence="1">
    <location>
        <begin position="234"/>
        <end position="243"/>
    </location>
</feature>
<reference evidence="3 4" key="1">
    <citation type="submission" date="2024-04" db="EMBL/GenBank/DDBJ databases">
        <authorList>
            <person name="Waldvogel A.-M."/>
            <person name="Schoenle A."/>
        </authorList>
    </citation>
    <scope>NUCLEOTIDE SEQUENCE [LARGE SCALE GENOMIC DNA]</scope>
</reference>
<evidence type="ECO:0008006" key="5">
    <source>
        <dbReference type="Google" id="ProtNLM"/>
    </source>
</evidence>
<keyword evidence="4" id="KW-1185">Reference proteome</keyword>
<feature type="compositionally biased region" description="Polar residues" evidence="1">
    <location>
        <begin position="161"/>
        <end position="170"/>
    </location>
</feature>
<protein>
    <recommendedName>
        <fullName evidence="5">Nrg3</fullName>
    </recommendedName>
</protein>
<feature type="compositionally biased region" description="Low complexity" evidence="1">
    <location>
        <begin position="117"/>
        <end position="150"/>
    </location>
</feature>
<name>A0AAV2JPQ3_KNICA</name>
<dbReference type="Proteomes" id="UP001497482">
    <property type="component" value="Chromosome 13"/>
</dbReference>
<evidence type="ECO:0000256" key="1">
    <source>
        <dbReference type="SAM" id="MobiDB-lite"/>
    </source>
</evidence>
<gene>
    <name evidence="3" type="ORF">KC01_LOCUS8656</name>
</gene>
<accession>A0AAV2JPQ3</accession>
<evidence type="ECO:0000313" key="4">
    <source>
        <dbReference type="Proteomes" id="UP001497482"/>
    </source>
</evidence>
<proteinExistence type="predicted"/>
<feature type="transmembrane region" description="Helical" evidence="2">
    <location>
        <begin position="58"/>
        <end position="82"/>
    </location>
</feature>